<evidence type="ECO:0000256" key="2">
    <source>
        <dbReference type="ARBA" id="ARBA00004651"/>
    </source>
</evidence>
<dbReference type="InterPro" id="IPR003660">
    <property type="entry name" value="HAMP_dom"/>
</dbReference>
<dbReference type="InterPro" id="IPR050428">
    <property type="entry name" value="TCS_sensor_his_kinase"/>
</dbReference>
<dbReference type="InterPro" id="IPR005467">
    <property type="entry name" value="His_kinase_dom"/>
</dbReference>
<dbReference type="InterPro" id="IPR003594">
    <property type="entry name" value="HATPase_dom"/>
</dbReference>
<dbReference type="PANTHER" id="PTHR45436:SF5">
    <property type="entry name" value="SENSOR HISTIDINE KINASE TRCS"/>
    <property type="match status" value="1"/>
</dbReference>
<feature type="transmembrane region" description="Helical" evidence="14">
    <location>
        <begin position="151"/>
        <end position="174"/>
    </location>
</feature>
<dbReference type="InterPro" id="IPR003661">
    <property type="entry name" value="HisK_dim/P_dom"/>
</dbReference>
<dbReference type="GO" id="GO:0005524">
    <property type="term" value="F:ATP binding"/>
    <property type="evidence" value="ECO:0007669"/>
    <property type="project" value="UniProtKB-KW"/>
</dbReference>
<dbReference type="CDD" id="cd06225">
    <property type="entry name" value="HAMP"/>
    <property type="match status" value="1"/>
</dbReference>
<organism evidence="17 18">
    <name type="scientific">Paenibacillus whitsoniae</name>
    <dbReference type="NCBI Taxonomy" id="2496558"/>
    <lineage>
        <taxon>Bacteria</taxon>
        <taxon>Bacillati</taxon>
        <taxon>Bacillota</taxon>
        <taxon>Bacilli</taxon>
        <taxon>Bacillales</taxon>
        <taxon>Paenibacillaceae</taxon>
        <taxon>Paenibacillus</taxon>
    </lineage>
</organism>
<accession>A0A430J9W7</accession>
<evidence type="ECO:0000256" key="12">
    <source>
        <dbReference type="ARBA" id="ARBA00023012"/>
    </source>
</evidence>
<dbReference type="SUPFAM" id="SSF158472">
    <property type="entry name" value="HAMP domain-like"/>
    <property type="match status" value="1"/>
</dbReference>
<dbReference type="SMART" id="SM00387">
    <property type="entry name" value="HATPase_c"/>
    <property type="match status" value="1"/>
</dbReference>
<keyword evidence="9 17" id="KW-0418">Kinase</keyword>
<dbReference type="EC" id="2.7.13.3" evidence="3"/>
<dbReference type="PROSITE" id="PS50885">
    <property type="entry name" value="HAMP"/>
    <property type="match status" value="1"/>
</dbReference>
<evidence type="ECO:0000313" key="18">
    <source>
        <dbReference type="Proteomes" id="UP000276128"/>
    </source>
</evidence>
<proteinExistence type="predicted"/>
<evidence type="ECO:0000256" key="8">
    <source>
        <dbReference type="ARBA" id="ARBA00022741"/>
    </source>
</evidence>
<dbReference type="InterPro" id="IPR036097">
    <property type="entry name" value="HisK_dim/P_sf"/>
</dbReference>
<dbReference type="GO" id="GO:0000155">
    <property type="term" value="F:phosphorelay sensor kinase activity"/>
    <property type="evidence" value="ECO:0007669"/>
    <property type="project" value="InterPro"/>
</dbReference>
<dbReference type="GO" id="GO:0005886">
    <property type="term" value="C:plasma membrane"/>
    <property type="evidence" value="ECO:0007669"/>
    <property type="project" value="UniProtKB-SubCell"/>
</dbReference>
<keyword evidence="18" id="KW-1185">Reference proteome</keyword>
<comment type="caution">
    <text evidence="17">The sequence shown here is derived from an EMBL/GenBank/DDBJ whole genome shotgun (WGS) entry which is preliminary data.</text>
</comment>
<keyword evidence="4" id="KW-1003">Cell membrane</keyword>
<keyword evidence="11 14" id="KW-1133">Transmembrane helix</keyword>
<sequence length="454" mass="51291">MSLKLKLTLWVNVGLMVVLFVSFTFVYYMFLRVSTNGEIELLKEKARTLLLNDLPHHPEFWKTGTQMDEMLIPQEMLRYILPDSSVEHQIYSDSNLVRYPAVYRTEASNSLIKDDNGILVFVRTPVYKDGKQVALLEIGRSLRKLGDYADMLISILILTAVGALGVTLFGAYFYTNVLFRPLQQFIKTMQNIEESGSFRHIPLPANHANDELTKLGTTFNRMIDRLQEMFRKQEQFLADASHELRTPLTIIESYASLLRRWALQNDQLREEALGAIISEAGQLKLLTQNLLSLTGSTRSDCDQKIAFDLLPILEQTAASLRVTSSRDIQVHARAADAELIITADPYQIKQLLVILIDNALKYSQASVEIRYEEAEQSVTVEVIDHGIGIAEEELPHVFDRFYRTDKARNRKQGGAGLGLAIAKHIVDKHHGDIRLRSTLGLGTTASVTLPKSCQ</sequence>
<evidence type="ECO:0000313" key="17">
    <source>
        <dbReference type="EMBL" id="RTE07846.1"/>
    </source>
</evidence>
<dbReference type="SMART" id="SM00388">
    <property type="entry name" value="HisKA"/>
    <property type="match status" value="1"/>
</dbReference>
<comment type="catalytic activity">
    <reaction evidence="1">
        <text>ATP + protein L-histidine = ADP + protein N-phospho-L-histidine.</text>
        <dbReference type="EC" id="2.7.13.3"/>
    </reaction>
</comment>
<keyword evidence="10" id="KW-0067">ATP-binding</keyword>
<dbReference type="Pfam" id="PF02518">
    <property type="entry name" value="HATPase_c"/>
    <property type="match status" value="1"/>
</dbReference>
<dbReference type="RefSeq" id="WP_126143056.1">
    <property type="nucleotide sequence ID" value="NZ_RXHU01000063.1"/>
</dbReference>
<dbReference type="SMART" id="SM00304">
    <property type="entry name" value="HAMP"/>
    <property type="match status" value="1"/>
</dbReference>
<dbReference type="CDD" id="cd00075">
    <property type="entry name" value="HATPase"/>
    <property type="match status" value="1"/>
</dbReference>
<evidence type="ECO:0000256" key="11">
    <source>
        <dbReference type="ARBA" id="ARBA00022989"/>
    </source>
</evidence>
<dbReference type="CDD" id="cd00082">
    <property type="entry name" value="HisKA"/>
    <property type="match status" value="1"/>
</dbReference>
<dbReference type="OrthoDB" id="9786919at2"/>
<feature type="domain" description="Histidine kinase" evidence="15">
    <location>
        <begin position="239"/>
        <end position="453"/>
    </location>
</feature>
<feature type="domain" description="HAMP" evidence="16">
    <location>
        <begin position="176"/>
        <end position="231"/>
    </location>
</feature>
<comment type="subcellular location">
    <subcellularLocation>
        <location evidence="2">Cell membrane</location>
        <topology evidence="2">Multi-pass membrane protein</topology>
    </subcellularLocation>
</comment>
<dbReference type="PROSITE" id="PS50109">
    <property type="entry name" value="HIS_KIN"/>
    <property type="match status" value="1"/>
</dbReference>
<dbReference type="Pfam" id="PF00672">
    <property type="entry name" value="HAMP"/>
    <property type="match status" value="1"/>
</dbReference>
<evidence type="ECO:0000256" key="4">
    <source>
        <dbReference type="ARBA" id="ARBA00022475"/>
    </source>
</evidence>
<evidence type="ECO:0000259" key="15">
    <source>
        <dbReference type="PROSITE" id="PS50109"/>
    </source>
</evidence>
<protein>
    <recommendedName>
        <fullName evidence="3">histidine kinase</fullName>
        <ecNumber evidence="3">2.7.13.3</ecNumber>
    </recommendedName>
</protein>
<dbReference type="SUPFAM" id="SSF55874">
    <property type="entry name" value="ATPase domain of HSP90 chaperone/DNA topoisomerase II/histidine kinase"/>
    <property type="match status" value="1"/>
</dbReference>
<evidence type="ECO:0000256" key="1">
    <source>
        <dbReference type="ARBA" id="ARBA00000085"/>
    </source>
</evidence>
<dbReference type="InterPro" id="IPR036890">
    <property type="entry name" value="HATPase_C_sf"/>
</dbReference>
<evidence type="ECO:0000256" key="3">
    <source>
        <dbReference type="ARBA" id="ARBA00012438"/>
    </source>
</evidence>
<keyword evidence="13 14" id="KW-0472">Membrane</keyword>
<keyword evidence="5" id="KW-0597">Phosphoprotein</keyword>
<reference evidence="17 18" key="1">
    <citation type="submission" date="2018-12" db="EMBL/GenBank/DDBJ databases">
        <title>Bacillus ochoae sp. nov., Paenibacillus whitsoniae sp. nov., Paenibacillus spiritus sp. nov. Isolated from the Mars Exploration Rover during spacecraft assembly.</title>
        <authorList>
            <person name="Seuylemezian A."/>
            <person name="Vaishampayan P."/>
        </authorList>
    </citation>
    <scope>NUCLEOTIDE SEQUENCE [LARGE SCALE GENOMIC DNA]</scope>
    <source>
        <strain evidence="17 18">MER 54</strain>
    </source>
</reference>
<feature type="transmembrane region" description="Helical" evidence="14">
    <location>
        <begin position="7"/>
        <end position="30"/>
    </location>
</feature>
<gene>
    <name evidence="17" type="ORF">EJQ19_20240</name>
</gene>
<evidence type="ECO:0000259" key="16">
    <source>
        <dbReference type="PROSITE" id="PS50885"/>
    </source>
</evidence>
<evidence type="ECO:0000256" key="6">
    <source>
        <dbReference type="ARBA" id="ARBA00022679"/>
    </source>
</evidence>
<dbReference type="FunFam" id="3.30.565.10:FF:000006">
    <property type="entry name" value="Sensor histidine kinase WalK"/>
    <property type="match status" value="1"/>
</dbReference>
<keyword evidence="6" id="KW-0808">Transferase</keyword>
<evidence type="ECO:0000256" key="5">
    <source>
        <dbReference type="ARBA" id="ARBA00022553"/>
    </source>
</evidence>
<dbReference type="Gene3D" id="3.30.565.10">
    <property type="entry name" value="Histidine kinase-like ATPase, C-terminal domain"/>
    <property type="match status" value="1"/>
</dbReference>
<dbReference type="PANTHER" id="PTHR45436">
    <property type="entry name" value="SENSOR HISTIDINE KINASE YKOH"/>
    <property type="match status" value="1"/>
</dbReference>
<evidence type="ECO:0000256" key="13">
    <source>
        <dbReference type="ARBA" id="ARBA00023136"/>
    </source>
</evidence>
<evidence type="ECO:0000256" key="10">
    <source>
        <dbReference type="ARBA" id="ARBA00022840"/>
    </source>
</evidence>
<dbReference type="Pfam" id="PF00512">
    <property type="entry name" value="HisKA"/>
    <property type="match status" value="1"/>
</dbReference>
<dbReference type="Gene3D" id="6.10.340.10">
    <property type="match status" value="1"/>
</dbReference>
<dbReference type="PRINTS" id="PR00344">
    <property type="entry name" value="BCTRLSENSOR"/>
</dbReference>
<dbReference type="EMBL" id="RXHU01000063">
    <property type="protein sequence ID" value="RTE07846.1"/>
    <property type="molecule type" value="Genomic_DNA"/>
</dbReference>
<dbReference type="Proteomes" id="UP000276128">
    <property type="component" value="Unassembled WGS sequence"/>
</dbReference>
<keyword evidence="12" id="KW-0902">Two-component regulatory system</keyword>
<dbReference type="Gene3D" id="1.10.287.130">
    <property type="match status" value="1"/>
</dbReference>
<dbReference type="AlphaFoldDB" id="A0A430J9W7"/>
<evidence type="ECO:0000256" key="14">
    <source>
        <dbReference type="SAM" id="Phobius"/>
    </source>
</evidence>
<name>A0A430J9W7_9BACL</name>
<dbReference type="SUPFAM" id="SSF47384">
    <property type="entry name" value="Homodimeric domain of signal transducing histidine kinase"/>
    <property type="match status" value="1"/>
</dbReference>
<evidence type="ECO:0000256" key="7">
    <source>
        <dbReference type="ARBA" id="ARBA00022692"/>
    </source>
</evidence>
<evidence type="ECO:0000256" key="9">
    <source>
        <dbReference type="ARBA" id="ARBA00022777"/>
    </source>
</evidence>
<keyword evidence="7 14" id="KW-0812">Transmembrane</keyword>
<keyword evidence="8" id="KW-0547">Nucleotide-binding</keyword>
<dbReference type="InterPro" id="IPR004358">
    <property type="entry name" value="Sig_transdc_His_kin-like_C"/>
</dbReference>